<gene>
    <name evidence="6" type="ORF">GCM10009097_59380</name>
</gene>
<dbReference type="PROSITE" id="PS50931">
    <property type="entry name" value="HTH_LYSR"/>
    <property type="match status" value="1"/>
</dbReference>
<protein>
    <submittedName>
        <fullName evidence="6">LysR family transcriptional regulator</fullName>
    </submittedName>
</protein>
<reference evidence="6 7" key="1">
    <citation type="journal article" date="2019" name="Int. J. Syst. Evol. Microbiol.">
        <title>The Global Catalogue of Microorganisms (GCM) 10K type strain sequencing project: providing services to taxonomists for standard genome sequencing and annotation.</title>
        <authorList>
            <consortium name="The Broad Institute Genomics Platform"/>
            <consortium name="The Broad Institute Genome Sequencing Center for Infectious Disease"/>
            <person name="Wu L."/>
            <person name="Ma J."/>
        </authorList>
    </citation>
    <scope>NUCLEOTIDE SEQUENCE [LARGE SCALE GENOMIC DNA]</scope>
    <source>
        <strain evidence="6 7">JCM 14330</strain>
    </source>
</reference>
<dbReference type="CDD" id="cd08440">
    <property type="entry name" value="PBP2_LTTR_like_4"/>
    <property type="match status" value="1"/>
</dbReference>
<dbReference type="Gene3D" id="1.10.10.10">
    <property type="entry name" value="Winged helix-like DNA-binding domain superfamily/Winged helix DNA-binding domain"/>
    <property type="match status" value="1"/>
</dbReference>
<name>A0ABN1D5Z3_9BURK</name>
<evidence type="ECO:0000313" key="7">
    <source>
        <dbReference type="Proteomes" id="UP001501706"/>
    </source>
</evidence>
<dbReference type="Pfam" id="PF03466">
    <property type="entry name" value="LysR_substrate"/>
    <property type="match status" value="1"/>
</dbReference>
<sequence>MSNVHPSLGNLSLKQLRAFVCVAEARSFTEAAARLSLSQSAVSQLVRELESELELKLFDRTTRTVRLTDAGEELQPTAARVLQDLGAAISGSRDLVARRRGRVRFACSPVLSSLLLPRVIGAFTARHPHITVILRDSVGSGIVDLVADGEADLALSVPPSESPFVEEEPFLTDHLALIHPRTYGWTKRRRVSWADVTTHPYIALQAQNPTRHFVDYHAALANVRLKPAYEVSFVWTAIGLVDAGLGVALIPGHTRPIVEKYENVDMRLFEQQTIVRPISLLRHRQRSLSPAAQTFADFIRAYIRL</sequence>
<feature type="domain" description="HTH lysR-type" evidence="5">
    <location>
        <begin position="11"/>
        <end position="68"/>
    </location>
</feature>
<dbReference type="InterPro" id="IPR000847">
    <property type="entry name" value="LysR_HTH_N"/>
</dbReference>
<dbReference type="PANTHER" id="PTHR30419">
    <property type="entry name" value="HTH-TYPE TRANSCRIPTIONAL REGULATOR YBHD"/>
    <property type="match status" value="1"/>
</dbReference>
<comment type="similarity">
    <text evidence="1">Belongs to the LysR transcriptional regulatory family.</text>
</comment>
<dbReference type="Gene3D" id="3.40.190.290">
    <property type="match status" value="1"/>
</dbReference>
<evidence type="ECO:0000259" key="5">
    <source>
        <dbReference type="PROSITE" id="PS50931"/>
    </source>
</evidence>
<keyword evidence="4" id="KW-0804">Transcription</keyword>
<evidence type="ECO:0000256" key="4">
    <source>
        <dbReference type="ARBA" id="ARBA00023163"/>
    </source>
</evidence>
<evidence type="ECO:0000256" key="3">
    <source>
        <dbReference type="ARBA" id="ARBA00023125"/>
    </source>
</evidence>
<dbReference type="EMBL" id="BAAAEN010000051">
    <property type="protein sequence ID" value="GAA0534472.1"/>
    <property type="molecule type" value="Genomic_DNA"/>
</dbReference>
<dbReference type="PANTHER" id="PTHR30419:SF8">
    <property type="entry name" value="NITROGEN ASSIMILATION TRANSCRIPTIONAL ACTIVATOR-RELATED"/>
    <property type="match status" value="1"/>
</dbReference>
<accession>A0ABN1D5Z3</accession>
<evidence type="ECO:0000256" key="2">
    <source>
        <dbReference type="ARBA" id="ARBA00023015"/>
    </source>
</evidence>
<organism evidence="6 7">
    <name type="scientific">Pigmentiphaga daeguensis</name>
    <dbReference type="NCBI Taxonomy" id="414049"/>
    <lineage>
        <taxon>Bacteria</taxon>
        <taxon>Pseudomonadati</taxon>
        <taxon>Pseudomonadota</taxon>
        <taxon>Betaproteobacteria</taxon>
        <taxon>Burkholderiales</taxon>
        <taxon>Alcaligenaceae</taxon>
        <taxon>Pigmentiphaga</taxon>
    </lineage>
</organism>
<dbReference type="InterPro" id="IPR050950">
    <property type="entry name" value="HTH-type_LysR_regulators"/>
</dbReference>
<proteinExistence type="inferred from homology"/>
<keyword evidence="7" id="KW-1185">Reference proteome</keyword>
<dbReference type="SUPFAM" id="SSF53850">
    <property type="entry name" value="Periplasmic binding protein-like II"/>
    <property type="match status" value="1"/>
</dbReference>
<dbReference type="RefSeq" id="WP_087839124.1">
    <property type="nucleotide sequence ID" value="NZ_BAAAEN010000051.1"/>
</dbReference>
<evidence type="ECO:0000256" key="1">
    <source>
        <dbReference type="ARBA" id="ARBA00009437"/>
    </source>
</evidence>
<comment type="caution">
    <text evidence="6">The sequence shown here is derived from an EMBL/GenBank/DDBJ whole genome shotgun (WGS) entry which is preliminary data.</text>
</comment>
<keyword evidence="3" id="KW-0238">DNA-binding</keyword>
<dbReference type="Pfam" id="PF00126">
    <property type="entry name" value="HTH_1"/>
    <property type="match status" value="1"/>
</dbReference>
<evidence type="ECO:0000313" key="6">
    <source>
        <dbReference type="EMBL" id="GAA0534472.1"/>
    </source>
</evidence>
<dbReference type="PRINTS" id="PR00039">
    <property type="entry name" value="HTHLYSR"/>
</dbReference>
<dbReference type="InterPro" id="IPR036388">
    <property type="entry name" value="WH-like_DNA-bd_sf"/>
</dbReference>
<dbReference type="SUPFAM" id="SSF46785">
    <property type="entry name" value="Winged helix' DNA-binding domain"/>
    <property type="match status" value="1"/>
</dbReference>
<dbReference type="InterPro" id="IPR005119">
    <property type="entry name" value="LysR_subst-bd"/>
</dbReference>
<dbReference type="InterPro" id="IPR036390">
    <property type="entry name" value="WH_DNA-bd_sf"/>
</dbReference>
<keyword evidence="2" id="KW-0805">Transcription regulation</keyword>
<dbReference type="Proteomes" id="UP001501706">
    <property type="component" value="Unassembled WGS sequence"/>
</dbReference>